<dbReference type="InterPro" id="IPR025202">
    <property type="entry name" value="PLD-like_dom"/>
</dbReference>
<evidence type="ECO:0000259" key="8">
    <source>
        <dbReference type="PROSITE" id="PS50035"/>
    </source>
</evidence>
<proteinExistence type="inferred from homology"/>
<dbReference type="GO" id="GO:0016891">
    <property type="term" value="F:RNA endonuclease activity producing 5'-phosphomonoesters, hydrolytic mechanism"/>
    <property type="evidence" value="ECO:0007669"/>
    <property type="project" value="TreeGrafter"/>
</dbReference>
<dbReference type="AlphaFoldDB" id="A0A5E4MX98"/>
<dbReference type="GO" id="GO:0034587">
    <property type="term" value="P:piRNA processing"/>
    <property type="evidence" value="ECO:0007669"/>
    <property type="project" value="TreeGrafter"/>
</dbReference>
<keyword evidence="10" id="KW-1185">Reference proteome</keyword>
<dbReference type="InterPro" id="IPR051406">
    <property type="entry name" value="PLD_domain"/>
</dbReference>
<dbReference type="Gene3D" id="3.30.870.10">
    <property type="entry name" value="Endonuclease Chain A"/>
    <property type="match status" value="1"/>
</dbReference>
<evidence type="ECO:0000256" key="7">
    <source>
        <dbReference type="SAM" id="Phobius"/>
    </source>
</evidence>
<organism evidence="9 10">
    <name type="scientific">Cinara cedri</name>
    <dbReference type="NCBI Taxonomy" id="506608"/>
    <lineage>
        <taxon>Eukaryota</taxon>
        <taxon>Metazoa</taxon>
        <taxon>Ecdysozoa</taxon>
        <taxon>Arthropoda</taxon>
        <taxon>Hexapoda</taxon>
        <taxon>Insecta</taxon>
        <taxon>Pterygota</taxon>
        <taxon>Neoptera</taxon>
        <taxon>Paraneoptera</taxon>
        <taxon>Hemiptera</taxon>
        <taxon>Sternorrhyncha</taxon>
        <taxon>Aphidomorpha</taxon>
        <taxon>Aphidoidea</taxon>
        <taxon>Aphididae</taxon>
        <taxon>Lachninae</taxon>
        <taxon>Cinara</taxon>
    </lineage>
</organism>
<dbReference type="InterPro" id="IPR001736">
    <property type="entry name" value="PLipase_D/transphosphatidylase"/>
</dbReference>
<evidence type="ECO:0000313" key="10">
    <source>
        <dbReference type="Proteomes" id="UP000325440"/>
    </source>
</evidence>
<evidence type="ECO:0000256" key="6">
    <source>
        <dbReference type="ARBA" id="ARBA00043167"/>
    </source>
</evidence>
<dbReference type="Proteomes" id="UP000325440">
    <property type="component" value="Unassembled WGS sequence"/>
</dbReference>
<evidence type="ECO:0000256" key="2">
    <source>
        <dbReference type="ARBA" id="ARBA00022963"/>
    </source>
</evidence>
<dbReference type="OrthoDB" id="5205528at2759"/>
<dbReference type="Pfam" id="PF13091">
    <property type="entry name" value="PLDc_2"/>
    <property type="match status" value="1"/>
</dbReference>
<name>A0A5E4MX98_9HEMI</name>
<evidence type="ECO:0000256" key="5">
    <source>
        <dbReference type="ARBA" id="ARBA00040549"/>
    </source>
</evidence>
<evidence type="ECO:0000256" key="1">
    <source>
        <dbReference type="ARBA" id="ARBA00022801"/>
    </source>
</evidence>
<keyword evidence="7" id="KW-0812">Transmembrane</keyword>
<dbReference type="EMBL" id="CABPRJ010001439">
    <property type="protein sequence ID" value="VVC36950.1"/>
    <property type="molecule type" value="Genomic_DNA"/>
</dbReference>
<keyword evidence="7" id="KW-1133">Transmembrane helix</keyword>
<dbReference type="PANTHER" id="PTHR43856:SF1">
    <property type="entry name" value="MITOCHONDRIAL CARDIOLIPIN HYDROLASE"/>
    <property type="match status" value="1"/>
</dbReference>
<feature type="domain" description="PLD phosphodiesterase" evidence="8">
    <location>
        <begin position="143"/>
        <end position="170"/>
    </location>
</feature>
<sequence length="203" mass="23183">MNFKFGSVMLTNCIIACISSSITIIWLEINKHKKPKDSIKVLIYKPLKKKNCFCRASFNIQCGNVNCSSVNTKHIIDCLNNAKNSIDICVFSLSNEILASTICNAYSRGVVVRLIVSNCLLIHCKEIKLINSLKIPMKYQKNSHKYMHHKFCIVDSTNLITGSMNWTHQATFDNWEHVLITTQSDIVSEFSNAFEKMWLTIEL</sequence>
<dbReference type="GO" id="GO:0016042">
    <property type="term" value="P:lipid catabolic process"/>
    <property type="evidence" value="ECO:0007669"/>
    <property type="project" value="UniProtKB-KW"/>
</dbReference>
<gene>
    <name evidence="9" type="ORF">CINCED_3A015297</name>
</gene>
<protein>
    <recommendedName>
        <fullName evidence="5">Mitochondrial cardiolipin hydrolase</fullName>
    </recommendedName>
    <alternativeName>
        <fullName evidence="6">Mitochondrial phospholipase</fullName>
    </alternativeName>
</protein>
<evidence type="ECO:0000256" key="3">
    <source>
        <dbReference type="ARBA" id="ARBA00023098"/>
    </source>
</evidence>
<dbReference type="PROSITE" id="PS50035">
    <property type="entry name" value="PLD"/>
    <property type="match status" value="1"/>
</dbReference>
<keyword evidence="1" id="KW-0378">Hydrolase</keyword>
<evidence type="ECO:0000313" key="9">
    <source>
        <dbReference type="EMBL" id="VVC36950.1"/>
    </source>
</evidence>
<keyword evidence="3" id="KW-0443">Lipid metabolism</keyword>
<keyword evidence="7" id="KW-0472">Membrane</keyword>
<comment type="similarity">
    <text evidence="4">Belongs to the phospholipase D family. MitoPLD/Zucchini subfamily.</text>
</comment>
<accession>A0A5E4MX98</accession>
<reference evidence="9 10" key="1">
    <citation type="submission" date="2019-08" db="EMBL/GenBank/DDBJ databases">
        <authorList>
            <person name="Alioto T."/>
            <person name="Alioto T."/>
            <person name="Gomez Garrido J."/>
        </authorList>
    </citation>
    <scope>NUCLEOTIDE SEQUENCE [LARGE SCALE GENOMIC DNA]</scope>
</reference>
<keyword evidence="2" id="KW-0442">Lipid degradation</keyword>
<dbReference type="PANTHER" id="PTHR43856">
    <property type="entry name" value="CARDIOLIPIN HYDROLASE"/>
    <property type="match status" value="1"/>
</dbReference>
<dbReference type="GO" id="GO:0005739">
    <property type="term" value="C:mitochondrion"/>
    <property type="evidence" value="ECO:0007669"/>
    <property type="project" value="TreeGrafter"/>
</dbReference>
<dbReference type="SUPFAM" id="SSF56024">
    <property type="entry name" value="Phospholipase D/nuclease"/>
    <property type="match status" value="1"/>
</dbReference>
<evidence type="ECO:0000256" key="4">
    <source>
        <dbReference type="ARBA" id="ARBA00038012"/>
    </source>
</evidence>
<feature type="transmembrane region" description="Helical" evidence="7">
    <location>
        <begin position="6"/>
        <end position="27"/>
    </location>
</feature>